<comment type="caution">
    <text evidence="1">The sequence shown here is derived from an EMBL/GenBank/DDBJ whole genome shotgun (WGS) entry which is preliminary data.</text>
</comment>
<dbReference type="EMBL" id="NVMD01000002">
    <property type="protein sequence ID" value="PED16327.1"/>
    <property type="molecule type" value="Genomic_DNA"/>
</dbReference>
<reference evidence="3 4" key="1">
    <citation type="submission" date="2017-09" db="EMBL/GenBank/DDBJ databases">
        <title>Large-scale bioinformatics analysis of Bacillus genomes uncovers conserved roles of natural products in bacterial physiology.</title>
        <authorList>
            <consortium name="Agbiome Team Llc"/>
            <person name="Bleich R.M."/>
            <person name="Grubbs K.J."/>
            <person name="Santa Maria K.C."/>
            <person name="Allen S.E."/>
            <person name="Farag S."/>
            <person name="Shank E.A."/>
            <person name="Bowers A."/>
        </authorList>
    </citation>
    <scope>NUCLEOTIDE SEQUENCE [LARGE SCALE GENOMIC DNA]</scope>
    <source>
        <strain evidence="2 4">AFS030179</strain>
        <strain evidence="1 3">AFS094940</strain>
    </source>
</reference>
<evidence type="ECO:0000313" key="3">
    <source>
        <dbReference type="Proteomes" id="UP000220127"/>
    </source>
</evidence>
<sequence>MMTVTYVQEPVGDYIGLYSGRRFYPMNPRPEDVTVLDIAHSLSRMPRYAGHLEKFYTVGEHSLYCYWIAKKLGFSPLIQMYCLMHDASESIVCDLPRPLKDQVPEYKKIEDGIMSTIWDMVGIPHPTKEDYHIVKKIDNTILIFELIQLAQRFDIPDVEHFSPWLLSIDLEDEVSMTEIKMDFLSTYEKLLEEIRKEG</sequence>
<name>A0A9X6U4N2_BACTU</name>
<protein>
    <recommendedName>
        <fullName evidence="5">Phosphohydrolase</fullName>
    </recommendedName>
</protein>
<accession>A0A9X6U4N2</accession>
<organism evidence="1 3">
    <name type="scientific">Bacillus thuringiensis</name>
    <dbReference type="NCBI Taxonomy" id="1428"/>
    <lineage>
        <taxon>Bacteria</taxon>
        <taxon>Bacillati</taxon>
        <taxon>Bacillota</taxon>
        <taxon>Bacilli</taxon>
        <taxon>Bacillales</taxon>
        <taxon>Bacillaceae</taxon>
        <taxon>Bacillus</taxon>
        <taxon>Bacillus cereus group</taxon>
    </lineage>
</organism>
<evidence type="ECO:0008006" key="5">
    <source>
        <dbReference type="Google" id="ProtNLM"/>
    </source>
</evidence>
<evidence type="ECO:0000313" key="2">
    <source>
        <dbReference type="EMBL" id="PGZ04899.1"/>
    </source>
</evidence>
<dbReference type="SUPFAM" id="SSF109604">
    <property type="entry name" value="HD-domain/PDEase-like"/>
    <property type="match status" value="1"/>
</dbReference>
<gene>
    <name evidence="2" type="ORF">COE48_04785</name>
    <name evidence="1" type="ORF">CON01_00325</name>
</gene>
<dbReference type="Gene3D" id="1.10.3210.10">
    <property type="entry name" value="Hypothetical protein af1432"/>
    <property type="match status" value="1"/>
</dbReference>
<dbReference type="Proteomes" id="UP000220127">
    <property type="component" value="Unassembled WGS sequence"/>
</dbReference>
<evidence type="ECO:0000313" key="4">
    <source>
        <dbReference type="Proteomes" id="UP000223445"/>
    </source>
</evidence>
<dbReference type="AlphaFoldDB" id="A0A9X6U4N2"/>
<proteinExistence type="predicted"/>
<dbReference type="Proteomes" id="UP000223445">
    <property type="component" value="Unassembled WGS sequence"/>
</dbReference>
<dbReference type="EMBL" id="NUPM01000005">
    <property type="protein sequence ID" value="PGZ04899.1"/>
    <property type="molecule type" value="Genomic_DNA"/>
</dbReference>
<evidence type="ECO:0000313" key="1">
    <source>
        <dbReference type="EMBL" id="PED16327.1"/>
    </source>
</evidence>